<protein>
    <recommendedName>
        <fullName evidence="2">Retrotransposon gag domain-containing protein</fullName>
    </recommendedName>
</protein>
<dbReference type="InterPro" id="IPR005162">
    <property type="entry name" value="Retrotrans_gag_dom"/>
</dbReference>
<feature type="compositionally biased region" description="Basic and acidic residues" evidence="1">
    <location>
        <begin position="8"/>
        <end position="20"/>
    </location>
</feature>
<evidence type="ECO:0000313" key="4">
    <source>
        <dbReference type="Proteomes" id="UP001311915"/>
    </source>
</evidence>
<feature type="region of interest" description="Disordered" evidence="1">
    <location>
        <begin position="1"/>
        <end position="23"/>
    </location>
</feature>
<name>A0AAV9MK33_9SOLN</name>
<accession>A0AAV9MK33</accession>
<dbReference type="AlphaFoldDB" id="A0AAV9MK33"/>
<dbReference type="PANTHER" id="PTHR33223">
    <property type="entry name" value="CCHC-TYPE DOMAIN-CONTAINING PROTEIN"/>
    <property type="match status" value="1"/>
</dbReference>
<sequence length="184" mass="21526">MVNAQEFEEQRLRQDVESHAKGFNNNVLNPNRVEVEDEKEERLFPQQKMLAPRGRDIDGARETRVIVLPPYSLGVKFTIINTMIHLLNLEGLFRETIGEDSNQHLMNFVRICKPTEILEASQKVMRLRLFPLSLTGEATNWLNELPHDSITNWEEFKETFIERFYPKAKELQLKNEIGAHKKLP</sequence>
<gene>
    <name evidence="3" type="ORF">R3W88_001056</name>
</gene>
<evidence type="ECO:0000256" key="1">
    <source>
        <dbReference type="SAM" id="MobiDB-lite"/>
    </source>
</evidence>
<dbReference type="EMBL" id="JAWPEI010000001">
    <property type="protein sequence ID" value="KAK4737359.1"/>
    <property type="molecule type" value="Genomic_DNA"/>
</dbReference>
<keyword evidence="4" id="KW-1185">Reference proteome</keyword>
<feature type="domain" description="Retrotransposon gag" evidence="2">
    <location>
        <begin position="128"/>
        <end position="177"/>
    </location>
</feature>
<evidence type="ECO:0000259" key="2">
    <source>
        <dbReference type="Pfam" id="PF03732"/>
    </source>
</evidence>
<dbReference type="Proteomes" id="UP001311915">
    <property type="component" value="Unassembled WGS sequence"/>
</dbReference>
<reference evidence="3 4" key="1">
    <citation type="submission" date="2023-10" db="EMBL/GenBank/DDBJ databases">
        <title>Genome-Wide Identification Analysis in wild type Solanum Pinnatisectum Reveals Some Genes Defensing Phytophthora Infestans.</title>
        <authorList>
            <person name="Sun C."/>
        </authorList>
    </citation>
    <scope>NUCLEOTIDE SEQUENCE [LARGE SCALE GENOMIC DNA]</scope>
    <source>
        <strain evidence="3">LQN</strain>
        <tissue evidence="3">Leaf</tissue>
    </source>
</reference>
<organism evidence="3 4">
    <name type="scientific">Solanum pinnatisectum</name>
    <name type="common">tansyleaf nightshade</name>
    <dbReference type="NCBI Taxonomy" id="50273"/>
    <lineage>
        <taxon>Eukaryota</taxon>
        <taxon>Viridiplantae</taxon>
        <taxon>Streptophyta</taxon>
        <taxon>Embryophyta</taxon>
        <taxon>Tracheophyta</taxon>
        <taxon>Spermatophyta</taxon>
        <taxon>Magnoliopsida</taxon>
        <taxon>eudicotyledons</taxon>
        <taxon>Gunneridae</taxon>
        <taxon>Pentapetalae</taxon>
        <taxon>asterids</taxon>
        <taxon>lamiids</taxon>
        <taxon>Solanales</taxon>
        <taxon>Solanaceae</taxon>
        <taxon>Solanoideae</taxon>
        <taxon>Solaneae</taxon>
        <taxon>Solanum</taxon>
    </lineage>
</organism>
<evidence type="ECO:0000313" key="3">
    <source>
        <dbReference type="EMBL" id="KAK4737359.1"/>
    </source>
</evidence>
<proteinExistence type="predicted"/>
<comment type="caution">
    <text evidence="3">The sequence shown here is derived from an EMBL/GenBank/DDBJ whole genome shotgun (WGS) entry which is preliminary data.</text>
</comment>
<dbReference type="Pfam" id="PF03732">
    <property type="entry name" value="Retrotrans_gag"/>
    <property type="match status" value="1"/>
</dbReference>
<dbReference type="PANTHER" id="PTHR33223:SF11">
    <property type="entry name" value="ELEMENT PROTEIN, PUTATIVE-RELATED"/>
    <property type="match status" value="1"/>
</dbReference>